<keyword evidence="2" id="KW-1185">Reference proteome</keyword>
<reference evidence="1" key="1">
    <citation type="submission" date="2021-02" db="EMBL/GenBank/DDBJ databases">
        <authorList>
            <person name="Dougan E. K."/>
            <person name="Rhodes N."/>
            <person name="Thang M."/>
            <person name="Chan C."/>
        </authorList>
    </citation>
    <scope>NUCLEOTIDE SEQUENCE</scope>
</reference>
<gene>
    <name evidence="1" type="ORF">SNEC2469_LOCUS34414</name>
</gene>
<accession>A0A813CHE3</accession>
<evidence type="ECO:0000313" key="1">
    <source>
        <dbReference type="EMBL" id="CAE7941800.1"/>
    </source>
</evidence>
<evidence type="ECO:0000313" key="2">
    <source>
        <dbReference type="Proteomes" id="UP000601435"/>
    </source>
</evidence>
<name>A0A813CHE3_9DINO</name>
<organism evidence="1 2">
    <name type="scientific">Symbiodinium necroappetens</name>
    <dbReference type="NCBI Taxonomy" id="1628268"/>
    <lineage>
        <taxon>Eukaryota</taxon>
        <taxon>Sar</taxon>
        <taxon>Alveolata</taxon>
        <taxon>Dinophyceae</taxon>
        <taxon>Suessiales</taxon>
        <taxon>Symbiodiniaceae</taxon>
        <taxon>Symbiodinium</taxon>
    </lineage>
</organism>
<sequence length="142" mass="15568">VSKCIELARGISAMQDEIYKTLEQEYCLSAQLVMAGTAAADILGTPVTPGTSKLSSDPKAVCLTHVGVVQGTNYLYSLLKHLDKETGVRLKDLQVASLRPYLSNARTAWFLIETLKGFFAWAPKEVSREMAGSIWKRYPAAT</sequence>
<feature type="non-terminal residue" evidence="1">
    <location>
        <position position="1"/>
    </location>
</feature>
<proteinExistence type="predicted"/>
<protein>
    <submittedName>
        <fullName evidence="1">Uncharacterized protein</fullName>
    </submittedName>
</protein>
<dbReference type="Proteomes" id="UP000601435">
    <property type="component" value="Unassembled WGS sequence"/>
</dbReference>
<dbReference type="EMBL" id="CAJNJA010094959">
    <property type="protein sequence ID" value="CAE7941800.1"/>
    <property type="molecule type" value="Genomic_DNA"/>
</dbReference>
<dbReference type="AlphaFoldDB" id="A0A813CHE3"/>
<feature type="non-terminal residue" evidence="1">
    <location>
        <position position="142"/>
    </location>
</feature>
<comment type="caution">
    <text evidence="1">The sequence shown here is derived from an EMBL/GenBank/DDBJ whole genome shotgun (WGS) entry which is preliminary data.</text>
</comment>